<comment type="caution">
    <text evidence="11">The sequence shown here is derived from an EMBL/GenBank/DDBJ whole genome shotgun (WGS) entry which is preliminary data.</text>
</comment>
<evidence type="ECO:0000256" key="1">
    <source>
        <dbReference type="ARBA" id="ARBA00004429"/>
    </source>
</evidence>
<evidence type="ECO:0000256" key="4">
    <source>
        <dbReference type="ARBA" id="ARBA00022475"/>
    </source>
</evidence>
<name>A0ABV2TM55_9RHOO</name>
<accession>A0ABV2TM55</accession>
<dbReference type="InterPro" id="IPR050222">
    <property type="entry name" value="MATE_MdtK"/>
</dbReference>
<evidence type="ECO:0000256" key="2">
    <source>
        <dbReference type="ARBA" id="ARBA00022448"/>
    </source>
</evidence>
<evidence type="ECO:0000313" key="11">
    <source>
        <dbReference type="EMBL" id="MET7015002.1"/>
    </source>
</evidence>
<keyword evidence="12" id="KW-1185">Reference proteome</keyword>
<evidence type="ECO:0000256" key="3">
    <source>
        <dbReference type="ARBA" id="ARBA00022449"/>
    </source>
</evidence>
<gene>
    <name evidence="11" type="ORF">ABXR19_12435</name>
</gene>
<dbReference type="InterPro" id="IPR048279">
    <property type="entry name" value="MdtK-like"/>
</dbReference>
<keyword evidence="5 10" id="KW-0812">Transmembrane</keyword>
<keyword evidence="7" id="KW-0406">Ion transport</keyword>
<dbReference type="Pfam" id="PF01554">
    <property type="entry name" value="MatE"/>
    <property type="match status" value="2"/>
</dbReference>
<evidence type="ECO:0000256" key="10">
    <source>
        <dbReference type="SAM" id="Phobius"/>
    </source>
</evidence>
<feature type="transmembrane region" description="Helical" evidence="10">
    <location>
        <begin position="195"/>
        <end position="218"/>
    </location>
</feature>
<organism evidence="11 12">
    <name type="scientific">Uliginosibacterium flavum</name>
    <dbReference type="NCBI Taxonomy" id="1396831"/>
    <lineage>
        <taxon>Bacteria</taxon>
        <taxon>Pseudomonadati</taxon>
        <taxon>Pseudomonadota</taxon>
        <taxon>Betaproteobacteria</taxon>
        <taxon>Rhodocyclales</taxon>
        <taxon>Zoogloeaceae</taxon>
        <taxon>Uliginosibacterium</taxon>
    </lineage>
</organism>
<dbReference type="PANTHER" id="PTHR43298">
    <property type="entry name" value="MULTIDRUG RESISTANCE PROTEIN NORM-RELATED"/>
    <property type="match status" value="1"/>
</dbReference>
<dbReference type="NCBIfam" id="TIGR00797">
    <property type="entry name" value="matE"/>
    <property type="match status" value="1"/>
</dbReference>
<keyword evidence="8 10" id="KW-0472">Membrane</keyword>
<dbReference type="Proteomes" id="UP001549691">
    <property type="component" value="Unassembled WGS sequence"/>
</dbReference>
<dbReference type="CDD" id="cd13137">
    <property type="entry name" value="MATE_NorM_like"/>
    <property type="match status" value="1"/>
</dbReference>
<feature type="transmembrane region" description="Helical" evidence="10">
    <location>
        <begin position="127"/>
        <end position="151"/>
    </location>
</feature>
<dbReference type="PIRSF" id="PIRSF006603">
    <property type="entry name" value="DinF"/>
    <property type="match status" value="1"/>
</dbReference>
<dbReference type="EMBL" id="JBEWZI010000012">
    <property type="protein sequence ID" value="MET7015002.1"/>
    <property type="molecule type" value="Genomic_DNA"/>
</dbReference>
<dbReference type="PANTHER" id="PTHR43298:SF2">
    <property type="entry name" value="FMN_FAD EXPORTER YEEO-RELATED"/>
    <property type="match status" value="1"/>
</dbReference>
<keyword evidence="2" id="KW-0813">Transport</keyword>
<protein>
    <recommendedName>
        <fullName evidence="9">Multidrug-efflux transporter</fullName>
    </recommendedName>
</protein>
<evidence type="ECO:0000256" key="8">
    <source>
        <dbReference type="ARBA" id="ARBA00023136"/>
    </source>
</evidence>
<feature type="transmembrane region" description="Helical" evidence="10">
    <location>
        <begin position="83"/>
        <end position="107"/>
    </location>
</feature>
<evidence type="ECO:0000256" key="7">
    <source>
        <dbReference type="ARBA" id="ARBA00023065"/>
    </source>
</evidence>
<keyword evidence="6 10" id="KW-1133">Transmembrane helix</keyword>
<keyword evidence="3" id="KW-0050">Antiport</keyword>
<sequence length="454" mass="48223">MKLPIRRDVLALTTPVFFEQLFVNLLGTVNTIMAARIGRDAVSAIGMVDSINLIVSSLFSALAIGATVVVAQCIGAGQRERAGAAATQALVACGLLALLLAAAGALFREPLLAWLYGNPGATVQGYMHEYLLITALTYPLTALTLVLSGALRGAGETRLAMQANTLMNVANVIFSYVLIYGVALHTEWFDLKIAGHGVAGAALAISLARLAGVIYLFAMLRRYAHLLAVKFAGFRFDLALLRPVFAIGLPSSVESLVFNGGKLLVQVMVVGMGTVAIAANFIGFSISMLLNVPANALAVALTTLVGQSIGRGDEANAERDMWYVIKLATLLMLGIALLSAPLAHWIVGLYSTDPEVVAQGATLVRLNCLFLIAFPTTFVLPNGLKGAGDARYAMVTTLIGLCLFRLCLGYVFGVIFGWGVVGVWLGMFADWLVRSGLYLARLSGGRWKGRRLLD</sequence>
<feature type="transmembrane region" description="Helical" evidence="10">
    <location>
        <begin position="363"/>
        <end position="380"/>
    </location>
</feature>
<feature type="transmembrane region" description="Helical" evidence="10">
    <location>
        <begin position="163"/>
        <end position="183"/>
    </location>
</feature>
<proteinExistence type="predicted"/>
<evidence type="ECO:0000256" key="9">
    <source>
        <dbReference type="ARBA" id="ARBA00031636"/>
    </source>
</evidence>
<feature type="transmembrane region" description="Helical" evidence="10">
    <location>
        <begin position="50"/>
        <end position="71"/>
    </location>
</feature>
<evidence type="ECO:0000256" key="5">
    <source>
        <dbReference type="ARBA" id="ARBA00022692"/>
    </source>
</evidence>
<comment type="subcellular location">
    <subcellularLocation>
        <location evidence="1">Cell inner membrane</location>
        <topology evidence="1">Multi-pass membrane protein</topology>
    </subcellularLocation>
</comment>
<reference evidence="11 12" key="1">
    <citation type="submission" date="2024-07" db="EMBL/GenBank/DDBJ databases">
        <title>Uliginosibacterium flavum JJ3220;KACC:17644.</title>
        <authorList>
            <person name="Kim M.K."/>
        </authorList>
    </citation>
    <scope>NUCLEOTIDE SEQUENCE [LARGE SCALE GENOMIC DNA]</scope>
    <source>
        <strain evidence="11 12">KACC:17644</strain>
    </source>
</reference>
<evidence type="ECO:0000313" key="12">
    <source>
        <dbReference type="Proteomes" id="UP001549691"/>
    </source>
</evidence>
<feature type="transmembrane region" description="Helical" evidence="10">
    <location>
        <begin position="322"/>
        <end position="343"/>
    </location>
</feature>
<dbReference type="RefSeq" id="WP_354601465.1">
    <property type="nucleotide sequence ID" value="NZ_JBEWZI010000012.1"/>
</dbReference>
<feature type="transmembrane region" description="Helical" evidence="10">
    <location>
        <begin position="263"/>
        <end position="286"/>
    </location>
</feature>
<feature type="transmembrane region" description="Helical" evidence="10">
    <location>
        <begin position="21"/>
        <end position="38"/>
    </location>
</feature>
<keyword evidence="4" id="KW-1003">Cell membrane</keyword>
<evidence type="ECO:0000256" key="6">
    <source>
        <dbReference type="ARBA" id="ARBA00022989"/>
    </source>
</evidence>
<dbReference type="InterPro" id="IPR002528">
    <property type="entry name" value="MATE_fam"/>
</dbReference>